<evidence type="ECO:0000313" key="2">
    <source>
        <dbReference type="Proteomes" id="UP000053424"/>
    </source>
</evidence>
<sequence>MVWMIQLGPTDNINDEGIKSIYPEAALSASSTLFSFDAHPFVLISGLLSFLVPP</sequence>
<gene>
    <name evidence="1" type="ORF">M413DRAFT_446493</name>
</gene>
<reference evidence="1 2" key="1">
    <citation type="submission" date="2014-04" db="EMBL/GenBank/DDBJ databases">
        <authorList>
            <consortium name="DOE Joint Genome Institute"/>
            <person name="Kuo A."/>
            <person name="Gay G."/>
            <person name="Dore J."/>
            <person name="Kohler A."/>
            <person name="Nagy L.G."/>
            <person name="Floudas D."/>
            <person name="Copeland A."/>
            <person name="Barry K.W."/>
            <person name="Cichocki N."/>
            <person name="Veneault-Fourrey C."/>
            <person name="LaButti K."/>
            <person name="Lindquist E.A."/>
            <person name="Lipzen A."/>
            <person name="Lundell T."/>
            <person name="Morin E."/>
            <person name="Murat C."/>
            <person name="Sun H."/>
            <person name="Tunlid A."/>
            <person name="Henrissat B."/>
            <person name="Grigoriev I.V."/>
            <person name="Hibbett D.S."/>
            <person name="Martin F."/>
            <person name="Nordberg H.P."/>
            <person name="Cantor M.N."/>
            <person name="Hua S.X."/>
        </authorList>
    </citation>
    <scope>NUCLEOTIDE SEQUENCE [LARGE SCALE GENOMIC DNA]</scope>
    <source>
        <strain evidence="2">h7</strain>
    </source>
</reference>
<keyword evidence="2" id="KW-1185">Reference proteome</keyword>
<accession>A0A0C2XRL9</accession>
<reference evidence="2" key="2">
    <citation type="submission" date="2015-01" db="EMBL/GenBank/DDBJ databases">
        <title>Evolutionary Origins and Diversification of the Mycorrhizal Mutualists.</title>
        <authorList>
            <consortium name="DOE Joint Genome Institute"/>
            <consortium name="Mycorrhizal Genomics Consortium"/>
            <person name="Kohler A."/>
            <person name="Kuo A."/>
            <person name="Nagy L.G."/>
            <person name="Floudas D."/>
            <person name="Copeland A."/>
            <person name="Barry K.W."/>
            <person name="Cichocki N."/>
            <person name="Veneault-Fourrey C."/>
            <person name="LaButti K."/>
            <person name="Lindquist E.A."/>
            <person name="Lipzen A."/>
            <person name="Lundell T."/>
            <person name="Morin E."/>
            <person name="Murat C."/>
            <person name="Riley R."/>
            <person name="Ohm R."/>
            <person name="Sun H."/>
            <person name="Tunlid A."/>
            <person name="Henrissat B."/>
            <person name="Grigoriev I.V."/>
            <person name="Hibbett D.S."/>
            <person name="Martin F."/>
        </authorList>
    </citation>
    <scope>NUCLEOTIDE SEQUENCE [LARGE SCALE GENOMIC DNA]</scope>
    <source>
        <strain evidence="2">h7</strain>
    </source>
</reference>
<protein>
    <submittedName>
        <fullName evidence="1">Uncharacterized protein</fullName>
    </submittedName>
</protein>
<dbReference type="HOGENOM" id="CLU_3050536_0_0_1"/>
<dbReference type="AlphaFoldDB" id="A0A0C2XRL9"/>
<name>A0A0C2XRL9_HEBCY</name>
<evidence type="ECO:0000313" key="1">
    <source>
        <dbReference type="EMBL" id="KIM40313.1"/>
    </source>
</evidence>
<dbReference type="EMBL" id="KN831783">
    <property type="protein sequence ID" value="KIM40313.1"/>
    <property type="molecule type" value="Genomic_DNA"/>
</dbReference>
<dbReference type="Proteomes" id="UP000053424">
    <property type="component" value="Unassembled WGS sequence"/>
</dbReference>
<proteinExistence type="predicted"/>
<organism evidence="1 2">
    <name type="scientific">Hebeloma cylindrosporum</name>
    <dbReference type="NCBI Taxonomy" id="76867"/>
    <lineage>
        <taxon>Eukaryota</taxon>
        <taxon>Fungi</taxon>
        <taxon>Dikarya</taxon>
        <taxon>Basidiomycota</taxon>
        <taxon>Agaricomycotina</taxon>
        <taxon>Agaricomycetes</taxon>
        <taxon>Agaricomycetidae</taxon>
        <taxon>Agaricales</taxon>
        <taxon>Agaricineae</taxon>
        <taxon>Hymenogastraceae</taxon>
        <taxon>Hebeloma</taxon>
    </lineage>
</organism>